<dbReference type="InterPro" id="IPR015421">
    <property type="entry name" value="PyrdxlP-dep_Trfase_major"/>
</dbReference>
<evidence type="ECO:0000256" key="5">
    <source>
        <dbReference type="ARBA" id="ARBA00022898"/>
    </source>
</evidence>
<dbReference type="InterPro" id="IPR050596">
    <property type="entry name" value="AspAT/PAT-like"/>
</dbReference>
<protein>
    <submittedName>
        <fullName evidence="7">Pyridoxal phosphate-dependent aminotransferase</fullName>
    </submittedName>
</protein>
<comment type="cofactor">
    <cofactor evidence="1">
        <name>pyridoxal 5'-phosphate</name>
        <dbReference type="ChEBI" id="CHEBI:597326"/>
    </cofactor>
</comment>
<feature type="domain" description="Aminotransferase class I/classII large" evidence="6">
    <location>
        <begin position="31"/>
        <end position="405"/>
    </location>
</feature>
<keyword evidence="4" id="KW-0808">Transferase</keyword>
<dbReference type="GO" id="GO:0008483">
    <property type="term" value="F:transaminase activity"/>
    <property type="evidence" value="ECO:0007669"/>
    <property type="project" value="UniProtKB-KW"/>
</dbReference>
<dbReference type="Gene3D" id="3.90.1150.10">
    <property type="entry name" value="Aspartate Aminotransferase, domain 1"/>
    <property type="match status" value="1"/>
</dbReference>
<organism evidence="7 8">
    <name type="scientific">Paradesertivirga mongoliensis</name>
    <dbReference type="NCBI Taxonomy" id="2100740"/>
    <lineage>
        <taxon>Bacteria</taxon>
        <taxon>Pseudomonadati</taxon>
        <taxon>Bacteroidota</taxon>
        <taxon>Sphingobacteriia</taxon>
        <taxon>Sphingobacteriales</taxon>
        <taxon>Sphingobacteriaceae</taxon>
        <taxon>Paradesertivirga</taxon>
    </lineage>
</organism>
<evidence type="ECO:0000256" key="4">
    <source>
        <dbReference type="ARBA" id="ARBA00022679"/>
    </source>
</evidence>
<proteinExistence type="inferred from homology"/>
<keyword evidence="3 7" id="KW-0032">Aminotransferase</keyword>
<dbReference type="CDD" id="cd00609">
    <property type="entry name" value="AAT_like"/>
    <property type="match status" value="1"/>
</dbReference>
<dbReference type="InterPro" id="IPR015422">
    <property type="entry name" value="PyrdxlP-dep_Trfase_small"/>
</dbReference>
<comment type="caution">
    <text evidence="7">The sequence shown here is derived from an EMBL/GenBank/DDBJ whole genome shotgun (WGS) entry which is preliminary data.</text>
</comment>
<evidence type="ECO:0000259" key="6">
    <source>
        <dbReference type="Pfam" id="PF00155"/>
    </source>
</evidence>
<keyword evidence="8" id="KW-1185">Reference proteome</keyword>
<dbReference type="Proteomes" id="UP001597387">
    <property type="component" value="Unassembled WGS sequence"/>
</dbReference>
<dbReference type="InterPro" id="IPR015424">
    <property type="entry name" value="PyrdxlP-dep_Trfase"/>
</dbReference>
<name>A0ABW4ZH50_9SPHI</name>
<dbReference type="InterPro" id="IPR004839">
    <property type="entry name" value="Aminotransferase_I/II_large"/>
</dbReference>
<evidence type="ECO:0000313" key="7">
    <source>
        <dbReference type="EMBL" id="MFD2161370.1"/>
    </source>
</evidence>
<dbReference type="SUPFAM" id="SSF53383">
    <property type="entry name" value="PLP-dependent transferases"/>
    <property type="match status" value="1"/>
</dbReference>
<reference evidence="8" key="1">
    <citation type="journal article" date="2019" name="Int. J. Syst. Evol. Microbiol.">
        <title>The Global Catalogue of Microorganisms (GCM) 10K type strain sequencing project: providing services to taxonomists for standard genome sequencing and annotation.</title>
        <authorList>
            <consortium name="The Broad Institute Genomics Platform"/>
            <consortium name="The Broad Institute Genome Sequencing Center for Infectious Disease"/>
            <person name="Wu L."/>
            <person name="Ma J."/>
        </authorList>
    </citation>
    <scope>NUCLEOTIDE SEQUENCE [LARGE SCALE GENOMIC DNA]</scope>
    <source>
        <strain evidence="8">KCTC 42217</strain>
    </source>
</reference>
<dbReference type="RefSeq" id="WP_255899506.1">
    <property type="nucleotide sequence ID" value="NZ_JAFMZO010000001.1"/>
</dbReference>
<dbReference type="PANTHER" id="PTHR46383">
    <property type="entry name" value="ASPARTATE AMINOTRANSFERASE"/>
    <property type="match status" value="1"/>
</dbReference>
<evidence type="ECO:0000313" key="8">
    <source>
        <dbReference type="Proteomes" id="UP001597387"/>
    </source>
</evidence>
<dbReference type="Pfam" id="PF00155">
    <property type="entry name" value="Aminotran_1_2"/>
    <property type="match status" value="1"/>
</dbReference>
<comment type="similarity">
    <text evidence="2">Belongs to the class-I pyridoxal-phosphate-dependent aminotransferase family.</text>
</comment>
<accession>A0ABW4ZH50</accession>
<evidence type="ECO:0000256" key="3">
    <source>
        <dbReference type="ARBA" id="ARBA00022576"/>
    </source>
</evidence>
<evidence type="ECO:0000256" key="2">
    <source>
        <dbReference type="ARBA" id="ARBA00007441"/>
    </source>
</evidence>
<evidence type="ECO:0000256" key="1">
    <source>
        <dbReference type="ARBA" id="ARBA00001933"/>
    </source>
</evidence>
<sequence>MSVSRLAQNLRGSEIIKIAGEINELKKQGQNIVNLTIGDFDANIYSIPEELQQGIVEAYAAHQTNYPPADGMLNLRESVSGFLKEELGLSYASNEILISSGSRPIIYATYLALIDPGDKVLFPAPSWNNNHYCDLTSANGVAIPTRAENNFMPTADDLRPHISGAAMLALCSPLNPTGTMFSKKDLEAICDLVLEENRSRKAGEKPLYILYDQIYSMLTFGEHQHHDPVTLRPEIRDYVVYVDGASKCFAATGVRVGWGFGPGNVIEKMRSIVGHMGAWAPKAEQVAMAEYLKKKTAVADFLGNFKQRVTQSLDALHKGFQHLKAEGFDVDSIEPMGAIYLTLKLNYSGKTTPDGKVLNNSNDINFYLIKEAKVALVPFSSFGTGPEVNWFRASVGACSSEEIAAMIPRVKEALSKLK</sequence>
<keyword evidence="5" id="KW-0663">Pyridoxal phosphate</keyword>
<gene>
    <name evidence="7" type="ORF">ACFSJU_03145</name>
</gene>
<dbReference type="EMBL" id="JBHUHZ010000001">
    <property type="protein sequence ID" value="MFD2161370.1"/>
    <property type="molecule type" value="Genomic_DNA"/>
</dbReference>
<dbReference type="Gene3D" id="3.40.640.10">
    <property type="entry name" value="Type I PLP-dependent aspartate aminotransferase-like (Major domain)"/>
    <property type="match status" value="1"/>
</dbReference>